<comment type="caution">
    <text evidence="13">The sequence shown here is derived from an EMBL/GenBank/DDBJ whole genome shotgun (WGS) entry which is preliminary data.</text>
</comment>
<keyword evidence="10" id="KW-0511">Multifunctional enzyme</keyword>
<dbReference type="InterPro" id="IPR013751">
    <property type="entry name" value="ACP_syn_III_N"/>
</dbReference>
<keyword evidence="6 10" id="KW-0276">Fatty acid metabolism</keyword>
<name>A0A511RJ34_9DEIN</name>
<dbReference type="RefSeq" id="WP_147145300.1">
    <property type="nucleotide sequence ID" value="NZ_BJXN01000002.1"/>
</dbReference>
<dbReference type="AlphaFoldDB" id="A0A511RJ34"/>
<dbReference type="Gene3D" id="3.40.47.10">
    <property type="match status" value="1"/>
</dbReference>
<keyword evidence="10" id="KW-0012">Acyltransferase</keyword>
<comment type="similarity">
    <text evidence="2 10">Belongs to the thiolase-like superfamily. FabH family.</text>
</comment>
<dbReference type="NCBIfam" id="NF006829">
    <property type="entry name" value="PRK09352.1"/>
    <property type="match status" value="1"/>
</dbReference>
<dbReference type="GO" id="GO:0033818">
    <property type="term" value="F:beta-ketoacyl-acyl-carrier-protein synthase III activity"/>
    <property type="evidence" value="ECO:0007669"/>
    <property type="project" value="UniProtKB-UniRule"/>
</dbReference>
<dbReference type="UniPathway" id="UPA00094"/>
<dbReference type="InterPro" id="IPR013747">
    <property type="entry name" value="ACP_syn_III_C"/>
</dbReference>
<dbReference type="Pfam" id="PF08545">
    <property type="entry name" value="ACP_syn_III"/>
    <property type="match status" value="1"/>
</dbReference>
<dbReference type="EMBL" id="BJXN01000002">
    <property type="protein sequence ID" value="GEM88972.1"/>
    <property type="molecule type" value="Genomic_DNA"/>
</dbReference>
<dbReference type="CDD" id="cd00830">
    <property type="entry name" value="KAS_III"/>
    <property type="match status" value="1"/>
</dbReference>
<feature type="active site" evidence="10">
    <location>
        <position position="249"/>
    </location>
</feature>
<keyword evidence="4 10" id="KW-0444">Lipid biosynthesis</keyword>
<evidence type="ECO:0000313" key="14">
    <source>
        <dbReference type="Proteomes" id="UP000321827"/>
    </source>
</evidence>
<dbReference type="SUPFAM" id="SSF53901">
    <property type="entry name" value="Thiolase-like"/>
    <property type="match status" value="1"/>
</dbReference>
<dbReference type="Proteomes" id="UP000321827">
    <property type="component" value="Unassembled WGS sequence"/>
</dbReference>
<evidence type="ECO:0000256" key="2">
    <source>
        <dbReference type="ARBA" id="ARBA00008642"/>
    </source>
</evidence>
<dbReference type="PANTHER" id="PTHR43091:SF1">
    <property type="entry name" value="BETA-KETOACYL-[ACYL-CARRIER-PROTEIN] SYNTHASE III, CHLOROPLASTIC"/>
    <property type="match status" value="1"/>
</dbReference>
<dbReference type="Pfam" id="PF08541">
    <property type="entry name" value="ACP_syn_III_C"/>
    <property type="match status" value="1"/>
</dbReference>
<feature type="region of interest" description="ACP-binding" evidence="10">
    <location>
        <begin position="250"/>
        <end position="254"/>
    </location>
</feature>
<evidence type="ECO:0000256" key="6">
    <source>
        <dbReference type="ARBA" id="ARBA00022832"/>
    </source>
</evidence>
<reference evidence="13 14" key="1">
    <citation type="submission" date="2019-07" db="EMBL/GenBank/DDBJ databases">
        <title>Whole genome shotgun sequence of Oceanithermus desulfurans NBRC 100063.</title>
        <authorList>
            <person name="Hosoyama A."/>
            <person name="Uohara A."/>
            <person name="Ohji S."/>
            <person name="Ichikawa N."/>
        </authorList>
    </citation>
    <scope>NUCLEOTIDE SEQUENCE [LARGE SCALE GENOMIC DNA]</scope>
    <source>
        <strain evidence="13 14">NBRC 100063</strain>
    </source>
</reference>
<dbReference type="NCBIfam" id="TIGR00747">
    <property type="entry name" value="fabH"/>
    <property type="match status" value="1"/>
</dbReference>
<evidence type="ECO:0000256" key="10">
    <source>
        <dbReference type="HAMAP-Rule" id="MF_01815"/>
    </source>
</evidence>
<sequence>MATGLLALGTYAPSKVLRNKDLESFMDTSDEWITTRTGIRERRVSELNEYASDLAVKAVQDLIRRHGEQALEGVDQVVVATNTPDAFFPNTAAIVADQLGLKGAAGYDLLAGCPGWLYALAQAAGQVEAGIARKVLVIGSEVLTKIVDWRDRSSAVLFGDAAGAAVVGPVAEGHGFRSFVLGADGSGGHALHFAAIASSLPDGTQMSSSARMNGREVFKFAVRVMDTATVEAIEKAGLHPDDISLFVPHQANERIIDAARERLGLEWDRVVMNLDRYGNTSTASIPLALREALDAGKIKEGDHLLFVSFGAGLTWAATVLTWGGA</sequence>
<dbReference type="OrthoDB" id="9815506at2"/>
<dbReference type="PANTHER" id="PTHR43091">
    <property type="entry name" value="3-OXOACYL-[ACYL-CARRIER-PROTEIN] SYNTHASE"/>
    <property type="match status" value="1"/>
</dbReference>
<dbReference type="InterPro" id="IPR016039">
    <property type="entry name" value="Thiolase-like"/>
</dbReference>
<evidence type="ECO:0000256" key="9">
    <source>
        <dbReference type="ARBA" id="ARBA00051096"/>
    </source>
</evidence>
<feature type="active site" evidence="10">
    <location>
        <position position="113"/>
    </location>
</feature>
<evidence type="ECO:0000259" key="11">
    <source>
        <dbReference type="Pfam" id="PF08541"/>
    </source>
</evidence>
<keyword evidence="10" id="KW-0963">Cytoplasm</keyword>
<dbReference type="GO" id="GO:0005737">
    <property type="term" value="C:cytoplasm"/>
    <property type="evidence" value="ECO:0007669"/>
    <property type="project" value="UniProtKB-SubCell"/>
</dbReference>
<dbReference type="GO" id="GO:0004315">
    <property type="term" value="F:3-oxoacyl-[acyl-carrier-protein] synthase activity"/>
    <property type="evidence" value="ECO:0007669"/>
    <property type="project" value="InterPro"/>
</dbReference>
<feature type="active site" evidence="10">
    <location>
        <position position="279"/>
    </location>
</feature>
<comment type="function">
    <text evidence="10">Catalyzes the condensation reaction of fatty acid synthesis by the addition to an acyl acceptor of two carbons from malonyl-ACP. Catalyzes the first condensation reaction which initiates fatty acid synthesis and may therefore play a role in governing the total rate of fatty acid production. Possesses both acetoacetyl-ACP synthase and acetyl transacylase activities. Its substrate specificity determines the biosynthesis of branched-chain and/or straight-chain of fatty acids.</text>
</comment>
<feature type="domain" description="Beta-ketoacyl-[acyl-carrier-protein] synthase III C-terminal" evidence="11">
    <location>
        <begin position="233"/>
        <end position="322"/>
    </location>
</feature>
<evidence type="ECO:0000256" key="5">
    <source>
        <dbReference type="ARBA" id="ARBA00022679"/>
    </source>
</evidence>
<evidence type="ECO:0000256" key="8">
    <source>
        <dbReference type="ARBA" id="ARBA00023160"/>
    </source>
</evidence>
<comment type="pathway">
    <text evidence="1 10">Lipid metabolism; fatty acid biosynthesis.</text>
</comment>
<evidence type="ECO:0000313" key="13">
    <source>
        <dbReference type="EMBL" id="GEM88972.1"/>
    </source>
</evidence>
<comment type="catalytic activity">
    <reaction evidence="9">
        <text>malonyl-[ACP] + acetyl-CoA + H(+) = 3-oxobutanoyl-[ACP] + CO2 + CoA</text>
        <dbReference type="Rhea" id="RHEA:12080"/>
        <dbReference type="Rhea" id="RHEA-COMP:9623"/>
        <dbReference type="Rhea" id="RHEA-COMP:9625"/>
        <dbReference type="ChEBI" id="CHEBI:15378"/>
        <dbReference type="ChEBI" id="CHEBI:16526"/>
        <dbReference type="ChEBI" id="CHEBI:57287"/>
        <dbReference type="ChEBI" id="CHEBI:57288"/>
        <dbReference type="ChEBI" id="CHEBI:78449"/>
        <dbReference type="ChEBI" id="CHEBI:78450"/>
        <dbReference type="EC" id="2.3.1.180"/>
    </reaction>
    <physiologicalReaction direction="left-to-right" evidence="9">
        <dbReference type="Rhea" id="RHEA:12081"/>
    </physiologicalReaction>
</comment>
<protein>
    <recommendedName>
        <fullName evidence="3 10">Beta-ketoacyl-[acyl-carrier-protein] synthase III</fullName>
        <shortName evidence="10">Beta-ketoacyl-ACP synthase III</shortName>
        <shortName evidence="10">KAS III</shortName>
        <ecNumber evidence="3 10">2.3.1.180</ecNumber>
    </recommendedName>
    <alternativeName>
        <fullName evidence="10">3-oxoacyl-[acyl-carrier-protein] synthase 3</fullName>
    </alternativeName>
    <alternativeName>
        <fullName evidence="10">3-oxoacyl-[acyl-carrier-protein] synthase III</fullName>
    </alternativeName>
</protein>
<organism evidence="13 14">
    <name type="scientific">Oceanithermus desulfurans NBRC 100063</name>
    <dbReference type="NCBI Taxonomy" id="1227550"/>
    <lineage>
        <taxon>Bacteria</taxon>
        <taxon>Thermotogati</taxon>
        <taxon>Deinococcota</taxon>
        <taxon>Deinococci</taxon>
        <taxon>Thermales</taxon>
        <taxon>Thermaceae</taxon>
        <taxon>Oceanithermus</taxon>
    </lineage>
</organism>
<evidence type="ECO:0000256" key="1">
    <source>
        <dbReference type="ARBA" id="ARBA00005194"/>
    </source>
</evidence>
<dbReference type="InterPro" id="IPR004655">
    <property type="entry name" value="FabH"/>
</dbReference>
<comment type="subunit">
    <text evidence="10">Homodimer.</text>
</comment>
<comment type="subcellular location">
    <subcellularLocation>
        <location evidence="10">Cytoplasm</location>
    </subcellularLocation>
</comment>
<dbReference type="GO" id="GO:0006633">
    <property type="term" value="P:fatty acid biosynthetic process"/>
    <property type="evidence" value="ECO:0007669"/>
    <property type="project" value="UniProtKB-UniRule"/>
</dbReference>
<proteinExistence type="inferred from homology"/>
<evidence type="ECO:0000256" key="7">
    <source>
        <dbReference type="ARBA" id="ARBA00023098"/>
    </source>
</evidence>
<keyword evidence="5 10" id="KW-0808">Transferase</keyword>
<dbReference type="EC" id="2.3.1.180" evidence="3 10"/>
<gene>
    <name evidence="10 13" type="primary">fabH</name>
    <name evidence="13" type="ORF">ODE01S_04060</name>
</gene>
<evidence type="ECO:0000256" key="4">
    <source>
        <dbReference type="ARBA" id="ARBA00022516"/>
    </source>
</evidence>
<keyword evidence="7 10" id="KW-0443">Lipid metabolism</keyword>
<dbReference type="FunFam" id="3.40.47.10:FF:000004">
    <property type="entry name" value="3-oxoacyl-[acyl-carrier-protein] synthase 3"/>
    <property type="match status" value="1"/>
</dbReference>
<feature type="domain" description="Beta-ketoacyl-[acyl-carrier-protein] synthase III N-terminal" evidence="12">
    <location>
        <begin position="107"/>
        <end position="185"/>
    </location>
</feature>
<dbReference type="HAMAP" id="MF_01815">
    <property type="entry name" value="FabH"/>
    <property type="match status" value="1"/>
</dbReference>
<evidence type="ECO:0000256" key="3">
    <source>
        <dbReference type="ARBA" id="ARBA00012333"/>
    </source>
</evidence>
<accession>A0A511RJ34</accession>
<comment type="domain">
    <text evidence="10">The last Arg residue of the ACP-binding site is essential for the weak association between ACP/AcpP and FabH.</text>
</comment>
<keyword evidence="8 10" id="KW-0275">Fatty acid biosynthesis</keyword>
<evidence type="ECO:0000259" key="12">
    <source>
        <dbReference type="Pfam" id="PF08545"/>
    </source>
</evidence>